<gene>
    <name evidence="2" type="ORF">NDU88_008303</name>
</gene>
<dbReference type="EMBL" id="JANPWB010000012">
    <property type="protein sequence ID" value="KAJ1120128.1"/>
    <property type="molecule type" value="Genomic_DNA"/>
</dbReference>
<evidence type="ECO:0000313" key="3">
    <source>
        <dbReference type="Proteomes" id="UP001066276"/>
    </source>
</evidence>
<name>A0AAV7NVM4_PLEWA</name>
<protein>
    <submittedName>
        <fullName evidence="2">Uncharacterized protein</fullName>
    </submittedName>
</protein>
<dbReference type="Proteomes" id="UP001066276">
    <property type="component" value="Chromosome 8"/>
</dbReference>
<feature type="compositionally biased region" description="Basic and acidic residues" evidence="1">
    <location>
        <begin position="7"/>
        <end position="21"/>
    </location>
</feature>
<organism evidence="2 3">
    <name type="scientific">Pleurodeles waltl</name>
    <name type="common">Iberian ribbed newt</name>
    <dbReference type="NCBI Taxonomy" id="8319"/>
    <lineage>
        <taxon>Eukaryota</taxon>
        <taxon>Metazoa</taxon>
        <taxon>Chordata</taxon>
        <taxon>Craniata</taxon>
        <taxon>Vertebrata</taxon>
        <taxon>Euteleostomi</taxon>
        <taxon>Amphibia</taxon>
        <taxon>Batrachia</taxon>
        <taxon>Caudata</taxon>
        <taxon>Salamandroidea</taxon>
        <taxon>Salamandridae</taxon>
        <taxon>Pleurodelinae</taxon>
        <taxon>Pleurodeles</taxon>
    </lineage>
</organism>
<sequence length="115" mass="12668">MEAASISKRDLRENTAARRSSDTALRVPSAAKSARCPGDEQETRRSAPGCCRVQGGWDIEGGICRPRQVVTETRRWLEADGSCGVCWSRESFQTDRLEGTEGNTTCFKHHHCVAA</sequence>
<evidence type="ECO:0000256" key="1">
    <source>
        <dbReference type="SAM" id="MobiDB-lite"/>
    </source>
</evidence>
<evidence type="ECO:0000313" key="2">
    <source>
        <dbReference type="EMBL" id="KAJ1120128.1"/>
    </source>
</evidence>
<proteinExistence type="predicted"/>
<comment type="caution">
    <text evidence="2">The sequence shown here is derived from an EMBL/GenBank/DDBJ whole genome shotgun (WGS) entry which is preliminary data.</text>
</comment>
<accession>A0AAV7NVM4</accession>
<feature type="region of interest" description="Disordered" evidence="1">
    <location>
        <begin position="1"/>
        <end position="47"/>
    </location>
</feature>
<reference evidence="2" key="1">
    <citation type="journal article" date="2022" name="bioRxiv">
        <title>Sequencing and chromosome-scale assembly of the giantPleurodeles waltlgenome.</title>
        <authorList>
            <person name="Brown T."/>
            <person name="Elewa A."/>
            <person name="Iarovenko S."/>
            <person name="Subramanian E."/>
            <person name="Araus A.J."/>
            <person name="Petzold A."/>
            <person name="Susuki M."/>
            <person name="Suzuki K.-i.T."/>
            <person name="Hayashi T."/>
            <person name="Toyoda A."/>
            <person name="Oliveira C."/>
            <person name="Osipova E."/>
            <person name="Leigh N.D."/>
            <person name="Simon A."/>
            <person name="Yun M.H."/>
        </authorList>
    </citation>
    <scope>NUCLEOTIDE SEQUENCE</scope>
    <source>
        <strain evidence="2">20211129_DDA</strain>
        <tissue evidence="2">Liver</tissue>
    </source>
</reference>
<keyword evidence="3" id="KW-1185">Reference proteome</keyword>
<dbReference type="AlphaFoldDB" id="A0AAV7NVM4"/>